<dbReference type="NCBIfam" id="TIGR03303">
    <property type="entry name" value="OM_YaeT"/>
    <property type="match status" value="1"/>
</dbReference>
<dbReference type="Pfam" id="PF07244">
    <property type="entry name" value="POTRA"/>
    <property type="match status" value="5"/>
</dbReference>
<feature type="domain" description="POTRA" evidence="10">
    <location>
        <begin position="357"/>
        <end position="430"/>
    </location>
</feature>
<dbReference type="PANTHER" id="PTHR12815">
    <property type="entry name" value="SORTING AND ASSEMBLY MACHINERY SAMM50 PROTEIN FAMILY MEMBER"/>
    <property type="match status" value="1"/>
</dbReference>
<dbReference type="GO" id="GO:0009279">
    <property type="term" value="C:cell outer membrane"/>
    <property type="evidence" value="ECO:0007669"/>
    <property type="project" value="UniProtKB-UniRule"/>
</dbReference>
<accession>A0AAE3JI64</accession>
<keyword evidence="5" id="KW-0677">Repeat</keyword>
<dbReference type="RefSeq" id="WP_230755313.1">
    <property type="nucleotide sequence ID" value="NZ_JAINWA010000003.1"/>
</dbReference>
<dbReference type="InterPro" id="IPR039910">
    <property type="entry name" value="D15-like"/>
</dbReference>
<comment type="caution">
    <text evidence="11">The sequence shown here is derived from an EMBL/GenBank/DDBJ whole genome shotgun (WGS) entry which is preliminary data.</text>
</comment>
<dbReference type="InterPro" id="IPR000184">
    <property type="entry name" value="Bac_surfAg_D15"/>
</dbReference>
<feature type="domain" description="POTRA" evidence="10">
    <location>
        <begin position="105"/>
        <end position="182"/>
    </location>
</feature>
<dbReference type="InterPro" id="IPR023707">
    <property type="entry name" value="OM_assembly_BamA"/>
</dbReference>
<evidence type="ECO:0000256" key="3">
    <source>
        <dbReference type="ARBA" id="ARBA00022692"/>
    </source>
</evidence>
<name>A0AAE3JI64_9SPIR</name>
<comment type="subcellular location">
    <subcellularLocation>
        <location evidence="1">Membrane</location>
    </subcellularLocation>
</comment>
<dbReference type="PROSITE" id="PS51779">
    <property type="entry name" value="POTRA"/>
    <property type="match status" value="2"/>
</dbReference>
<dbReference type="InterPro" id="IPR010827">
    <property type="entry name" value="BamA/TamA_POTRA"/>
</dbReference>
<keyword evidence="3" id="KW-0812">Transmembrane</keyword>
<proteinExistence type="predicted"/>
<dbReference type="PIRSF" id="PIRSF006076">
    <property type="entry name" value="OM_assembly_OMP85"/>
    <property type="match status" value="1"/>
</dbReference>
<gene>
    <name evidence="11" type="primary">bamA</name>
    <name evidence="11" type="ORF">K7J14_08680</name>
</gene>
<keyword evidence="2" id="KW-1134">Transmembrane beta strand</keyword>
<dbReference type="AlphaFoldDB" id="A0AAE3JI64"/>
<dbReference type="Pfam" id="PF01103">
    <property type="entry name" value="Omp85"/>
    <property type="match status" value="1"/>
</dbReference>
<evidence type="ECO:0000256" key="9">
    <source>
        <dbReference type="SAM" id="SignalP"/>
    </source>
</evidence>
<keyword evidence="4 9" id="KW-0732">Signal</keyword>
<feature type="signal peptide" evidence="9">
    <location>
        <begin position="1"/>
        <end position="20"/>
    </location>
</feature>
<dbReference type="Gene3D" id="3.10.20.310">
    <property type="entry name" value="membrane protein fhac"/>
    <property type="match status" value="4"/>
</dbReference>
<dbReference type="GO" id="GO:0071709">
    <property type="term" value="P:membrane assembly"/>
    <property type="evidence" value="ECO:0007669"/>
    <property type="project" value="InterPro"/>
</dbReference>
<evidence type="ECO:0000256" key="8">
    <source>
        <dbReference type="NCBIfam" id="TIGR03303"/>
    </source>
</evidence>
<evidence type="ECO:0000256" key="5">
    <source>
        <dbReference type="ARBA" id="ARBA00022737"/>
    </source>
</evidence>
<keyword evidence="12" id="KW-1185">Reference proteome</keyword>
<protein>
    <recommendedName>
        <fullName evidence="8">Outer membrane protein assembly factor BamA</fullName>
    </recommendedName>
</protein>
<reference evidence="11" key="1">
    <citation type="submission" date="2021-08" db="EMBL/GenBank/DDBJ databases">
        <title>Comparative analyses of Brucepasteria parasyntrophica and Teretinema zuelzerae.</title>
        <authorList>
            <person name="Song Y."/>
            <person name="Brune A."/>
        </authorList>
    </citation>
    <scope>NUCLEOTIDE SEQUENCE</scope>
    <source>
        <strain evidence="11">DSM 1903</strain>
    </source>
</reference>
<evidence type="ECO:0000256" key="2">
    <source>
        <dbReference type="ARBA" id="ARBA00022452"/>
    </source>
</evidence>
<dbReference type="InterPro" id="IPR034746">
    <property type="entry name" value="POTRA"/>
</dbReference>
<dbReference type="Gene3D" id="2.40.160.50">
    <property type="entry name" value="membrane protein fhac: a member of the omp85/tpsb transporter family"/>
    <property type="match status" value="1"/>
</dbReference>
<evidence type="ECO:0000259" key="10">
    <source>
        <dbReference type="PROSITE" id="PS51779"/>
    </source>
</evidence>
<evidence type="ECO:0000256" key="4">
    <source>
        <dbReference type="ARBA" id="ARBA00022729"/>
    </source>
</evidence>
<feature type="chain" id="PRO_5042134517" description="Outer membrane protein assembly factor BamA" evidence="9">
    <location>
        <begin position="21"/>
        <end position="824"/>
    </location>
</feature>
<sequence>MRTKLVALLLLVFCLGAVNAQTSDDWYQDKPIRAVTFNGLKHIARSELDGVFSSYLGKPFTDELYWEILQKMYALEYFETIDPIAVPGDPDKKTVNLQFTVAELPVISRIEFKGNRKLRQGELLEKIALKEGDIYNELKARMDERSVRDYYLEKGYAGVKIVSEAVPSEDSSLVFRFTITEGKQTVISAVNFEGNRVMAAKNLRGVMTLKEAKLLTPGTFREMDLEADKLAIRRYYTERGYIDAKIETVIREVDADSSEDKNLLKLTFVINEGDQYTYGGTTISGNTIFTTDQLLSKIRLNEGDVMNQNRFDEGFQAVADVYFENGYTSNYINRQELRNTEQKRVSWVITVVESQRSHIEHIIIKGNTKTKLRVIERELLLEDGDIFSKSKLMDSLRNLHNLRYFSVVAPDLVQGSEENLVDIVINLEEQSTASVQFGVTFSGVTDADTFPLSAFVQWEDKNFMGNGQTFSTNITASPDTQSVALGYSENWFLGSPLTVSFNLSLSHKKLYAYRDEVFPLFDNEDDDDYVADPYNSLSDYESASSIDDSYRMQYEQWSYSLGSSTGYRWNPRLASVTLKGGVTFSVLRNMYDSTLYRPADRSIREHHGSWGWENSVWTRLSLDRRDIYYDPTTGWFASQQFTVNGILPEIESDYYFQFDTKAEGYLKLLDYPVTESFNLKFILAAYSSISVQVPFTDLSVSDSNKLYPDGMFTGYGWTTLYSYLKGNVMLDHRLEFRVPFVPGVIAGDWFLEGIAVKESVSDLSNLSLNDYYGSFGPSIRFSIPQFPLRLMLANTFRIQDGEFEWGNKVGPDWKFVLSFNISNL</sequence>
<evidence type="ECO:0000313" key="11">
    <source>
        <dbReference type="EMBL" id="MCD1654777.1"/>
    </source>
</evidence>
<evidence type="ECO:0000256" key="7">
    <source>
        <dbReference type="ARBA" id="ARBA00023237"/>
    </source>
</evidence>
<evidence type="ECO:0000256" key="1">
    <source>
        <dbReference type="ARBA" id="ARBA00004370"/>
    </source>
</evidence>
<evidence type="ECO:0000256" key="6">
    <source>
        <dbReference type="ARBA" id="ARBA00023136"/>
    </source>
</evidence>
<evidence type="ECO:0000313" key="12">
    <source>
        <dbReference type="Proteomes" id="UP001198163"/>
    </source>
</evidence>
<organism evidence="11 12">
    <name type="scientific">Teretinema zuelzerae</name>
    <dbReference type="NCBI Taxonomy" id="156"/>
    <lineage>
        <taxon>Bacteria</taxon>
        <taxon>Pseudomonadati</taxon>
        <taxon>Spirochaetota</taxon>
        <taxon>Spirochaetia</taxon>
        <taxon>Spirochaetales</taxon>
        <taxon>Treponemataceae</taxon>
        <taxon>Teretinema</taxon>
    </lineage>
</organism>
<keyword evidence="7" id="KW-0998">Cell outer membrane</keyword>
<dbReference type="PANTHER" id="PTHR12815:SF47">
    <property type="entry name" value="TRANSLOCATION AND ASSEMBLY MODULE SUBUNIT TAMA"/>
    <property type="match status" value="1"/>
</dbReference>
<dbReference type="EMBL" id="JAINWA010000003">
    <property type="protein sequence ID" value="MCD1654777.1"/>
    <property type="molecule type" value="Genomic_DNA"/>
</dbReference>
<keyword evidence="6" id="KW-0472">Membrane</keyword>
<dbReference type="Proteomes" id="UP001198163">
    <property type="component" value="Unassembled WGS sequence"/>
</dbReference>